<evidence type="ECO:0000259" key="3">
    <source>
        <dbReference type="Pfam" id="PF04967"/>
    </source>
</evidence>
<dbReference type="Gene3D" id="1.10.10.10">
    <property type="entry name" value="Winged helix-like DNA-binding domain superfamily/Winged helix DNA-binding domain"/>
    <property type="match status" value="1"/>
</dbReference>
<keyword evidence="2" id="KW-0804">Transcription</keyword>
<keyword evidence="6" id="KW-1185">Reference proteome</keyword>
<dbReference type="EMBL" id="JBHSXL010000009">
    <property type="protein sequence ID" value="MFC6893246.1"/>
    <property type="molecule type" value="Genomic_DNA"/>
</dbReference>
<keyword evidence="1" id="KW-0805">Transcription regulation</keyword>
<gene>
    <name evidence="5" type="ORF">ACFQE9_11625</name>
</gene>
<evidence type="ECO:0000313" key="6">
    <source>
        <dbReference type="Proteomes" id="UP001596296"/>
    </source>
</evidence>
<dbReference type="Pfam" id="PF04967">
    <property type="entry name" value="HTH_10"/>
    <property type="match status" value="1"/>
</dbReference>
<accession>A0ABD5V277</accession>
<evidence type="ECO:0000259" key="4">
    <source>
        <dbReference type="Pfam" id="PF15915"/>
    </source>
</evidence>
<protein>
    <submittedName>
        <fullName evidence="5">Bacterio-opsin activator domain-containing protein</fullName>
    </submittedName>
</protein>
<dbReference type="InterPro" id="IPR036388">
    <property type="entry name" value="WH-like_DNA-bd_sf"/>
</dbReference>
<dbReference type="PANTHER" id="PTHR34236">
    <property type="entry name" value="DIMETHYL SULFOXIDE REDUCTASE TRANSCRIPTIONAL ACTIVATOR"/>
    <property type="match status" value="1"/>
</dbReference>
<proteinExistence type="predicted"/>
<reference evidence="5 6" key="1">
    <citation type="journal article" date="2019" name="Int. J. Syst. Evol. Microbiol.">
        <title>The Global Catalogue of Microorganisms (GCM) 10K type strain sequencing project: providing services to taxonomists for standard genome sequencing and annotation.</title>
        <authorList>
            <consortium name="The Broad Institute Genomics Platform"/>
            <consortium name="The Broad Institute Genome Sequencing Center for Infectious Disease"/>
            <person name="Wu L."/>
            <person name="Ma J."/>
        </authorList>
    </citation>
    <scope>NUCLEOTIDE SEQUENCE [LARGE SCALE GENOMIC DNA]</scope>
    <source>
        <strain evidence="5 6">SKJ47</strain>
    </source>
</reference>
<dbReference type="InterPro" id="IPR031803">
    <property type="entry name" value="BAT_GAF/HTH-assoc"/>
</dbReference>
<evidence type="ECO:0000256" key="2">
    <source>
        <dbReference type="ARBA" id="ARBA00023163"/>
    </source>
</evidence>
<dbReference type="Pfam" id="PF15915">
    <property type="entry name" value="BAT"/>
    <property type="match status" value="1"/>
</dbReference>
<sequence length="238" mass="26594">MSGNGVESRSRVCELEFQVHGGEYPFVSVSEEEDCTLALTEMFPRPDGRYAEFFNVRGTEPSRILERAGTHDSVEASIVAEYDDGGLLEFVVSDSCPAFRLAELGALPREVEGRDGSGHIVAEVPPGTDESAVVRSFVDEYPDVEFAAKRRKDAVEPRFTRSRIPRVLRENLTERQYEVLRTAFERGYYDWPRGCTGEEIADDLEITSATFSEHITAAERNVLSALFAERDPEDADVS</sequence>
<dbReference type="PANTHER" id="PTHR34236:SF1">
    <property type="entry name" value="DIMETHYL SULFOXIDE REDUCTASE TRANSCRIPTIONAL ACTIVATOR"/>
    <property type="match status" value="1"/>
</dbReference>
<evidence type="ECO:0000313" key="5">
    <source>
        <dbReference type="EMBL" id="MFC6893246.1"/>
    </source>
</evidence>
<dbReference type="RefSeq" id="WP_379744595.1">
    <property type="nucleotide sequence ID" value="NZ_JBHSVN010000001.1"/>
</dbReference>
<dbReference type="Proteomes" id="UP001596296">
    <property type="component" value="Unassembled WGS sequence"/>
</dbReference>
<feature type="domain" description="HTH bat-type" evidence="3">
    <location>
        <begin position="172"/>
        <end position="223"/>
    </location>
</feature>
<dbReference type="AlphaFoldDB" id="A0ABD5V277"/>
<feature type="domain" description="Bacterioopsin transcriptional activator GAF and HTH associated" evidence="4">
    <location>
        <begin position="11"/>
        <end position="153"/>
    </location>
</feature>
<name>A0ABD5V277_9EURY</name>
<evidence type="ECO:0000256" key="1">
    <source>
        <dbReference type="ARBA" id="ARBA00023015"/>
    </source>
</evidence>
<organism evidence="5 6">
    <name type="scientific">Halopenitus salinus</name>
    <dbReference type="NCBI Taxonomy" id="1198295"/>
    <lineage>
        <taxon>Archaea</taxon>
        <taxon>Methanobacteriati</taxon>
        <taxon>Methanobacteriota</taxon>
        <taxon>Stenosarchaea group</taxon>
        <taxon>Halobacteria</taxon>
        <taxon>Halobacteriales</taxon>
        <taxon>Haloferacaceae</taxon>
        <taxon>Halopenitus</taxon>
    </lineage>
</organism>
<dbReference type="InterPro" id="IPR007050">
    <property type="entry name" value="HTH_bacterioopsin"/>
</dbReference>
<comment type="caution">
    <text evidence="5">The sequence shown here is derived from an EMBL/GenBank/DDBJ whole genome shotgun (WGS) entry which is preliminary data.</text>
</comment>